<feature type="region of interest" description="Disordered" evidence="1">
    <location>
        <begin position="986"/>
        <end position="1046"/>
    </location>
</feature>
<feature type="region of interest" description="Disordered" evidence="1">
    <location>
        <begin position="916"/>
        <end position="955"/>
    </location>
</feature>
<feature type="compositionally biased region" description="Polar residues" evidence="1">
    <location>
        <begin position="1306"/>
        <end position="1319"/>
    </location>
</feature>
<evidence type="ECO:0000313" key="2">
    <source>
        <dbReference type="EMBL" id="GAA0169231.1"/>
    </source>
</evidence>
<feature type="compositionally biased region" description="Basic and acidic residues" evidence="1">
    <location>
        <begin position="539"/>
        <end position="550"/>
    </location>
</feature>
<feature type="compositionally biased region" description="Basic residues" evidence="1">
    <location>
        <begin position="396"/>
        <end position="408"/>
    </location>
</feature>
<accession>A0AAV3R1E3</accession>
<feature type="compositionally biased region" description="Basic residues" evidence="1">
    <location>
        <begin position="1010"/>
        <end position="1020"/>
    </location>
</feature>
<feature type="region of interest" description="Disordered" evidence="1">
    <location>
        <begin position="304"/>
        <end position="336"/>
    </location>
</feature>
<gene>
    <name evidence="2" type="ORF">LIER_23759</name>
</gene>
<feature type="compositionally biased region" description="Low complexity" evidence="1">
    <location>
        <begin position="1320"/>
        <end position="1341"/>
    </location>
</feature>
<evidence type="ECO:0000256" key="1">
    <source>
        <dbReference type="SAM" id="MobiDB-lite"/>
    </source>
</evidence>
<feature type="compositionally biased region" description="Basic and acidic residues" evidence="1">
    <location>
        <begin position="308"/>
        <end position="322"/>
    </location>
</feature>
<feature type="compositionally biased region" description="Polar residues" evidence="1">
    <location>
        <begin position="1210"/>
        <end position="1223"/>
    </location>
</feature>
<dbReference type="EMBL" id="BAABME010006762">
    <property type="protein sequence ID" value="GAA0169231.1"/>
    <property type="molecule type" value="Genomic_DNA"/>
</dbReference>
<feature type="compositionally biased region" description="Polar residues" evidence="1">
    <location>
        <begin position="992"/>
        <end position="1002"/>
    </location>
</feature>
<protein>
    <submittedName>
        <fullName evidence="2">Uncharacterized protein</fullName>
    </submittedName>
</protein>
<feature type="compositionally biased region" description="Basic and acidic residues" evidence="1">
    <location>
        <begin position="1381"/>
        <end position="1391"/>
    </location>
</feature>
<sequence>MVKRRRSSDYEGTTIAAAKYNVVYIDTNIDTHLALIISDSETISDLKDQIVLEHGRFFPEIGVVKVHAVKVKRKEREFYYHLPDYMFVKSAFEEDSKSCFFYVDVSKCKDVPQIVNDGATNQRDLTTANLPVHDQGRLDDCFKVPRAVDGVQVADVQNGSSSNPEYNIPASNQEFKDGNVPNDVSNHGSYSSGQSVQTCNSAKKLKRKHNSLIATSICKDKNMSSQALCGNETETGNITVNTQNNKADKLLGSHAEFKPRDGQETSSCNGEKSNQNRKDSLHVHEQVPSSLNSEKCVQVNEFIEQPSESEKVRASSRKDDVTAPKSICSPGIHNLPHDIMPKMDHMDKTVERNLYSLHDLEVNRAEELNFAQDGLEKHGESTLPSALSDTKEVNVHKKGSKKNAKSSKSKILDDHDDQVRNLMVDSHLALPDTGDQELPECAKFEKERSILGKHDVIAAGVLGSSGINHLHDDKLNIDNKNKTEERKLSTVDDPEMMQTEELDLLHCNSTVPSASLRTKEAKTHENSRKKRSNISRSGVQDEHVDRPGLQDVVVSDHDCCKSTIKEGNRSSKADVRAVEQNLLTKTVDTHEGTEGLNCGGEKKKKVRKSGAGAKYQQNRESVVAENDLNLEQVPETKLSSNSDCPDVPNSLDVNEATEDGKATDEKKQEAEKAVARVQDTGDMNRDADQTNDVGAVEQNPLTKTVDIGEATEGVNCGGKKKKKKVRKSSVGSKDQQNRESIVAENYLNLEQVPETQLSSNSDCPDVPTALEVNEDGKSTDENGKSTDENKKKQSSVVRVQDTGDMNRDAGQINDVRAVEQNLSTKTVTPEAVDCGGEKKKKKVRKSGAAPKDQENRESIVAENDLNLEQVPEKGLSTNSGCPDVSKALEVTEATEDGKAIYENKKKQKAEKAVAGFLDTGDMNRDADQINDKVSPSVDSPKQDDLMPPSQNDETYQKIEEERDLLVNTNSEMMVLSRDIPSYIDKNEPVSEPVSNTNTSTATVAVEQKMRGTRIKKRARKTVSGLCPDGMDTEKTQIRTRSSSTEWNSHANVQVEKDNDLLPVSKRIEASAGISSDTSRGKNTPPIDSALNQVSVELENEKDGEAAECIGKEINFKQYFVPSHPQDEVTTEQSVGSVTKKKRKEVVPSTVSSSKLLPESTKKDGIISSPGKANNLAESNKLTKTKKKIGKRGVPYATTSSDLDEFRTPSKPVSSAFLNGSDATKTVPRKKETVKSLAASGVNSSSKTYGKPPLKSNTRDRKESSLRPRVTTGKKSSSKLDGELVNKSKQEKRIGQTPKSIFKDVSSESSSGENGFVDSTASTCPPSDLSSSSDSSEDAATTGRDGKVKGGVKKGVSNSEISGQGHIPIGTILKSSSRFKKAKDTASQHFEDPDSQLDEFLPETQLFP</sequence>
<feature type="compositionally biased region" description="Basic and acidic residues" evidence="1">
    <location>
        <begin position="921"/>
        <end position="930"/>
    </location>
</feature>
<feature type="compositionally biased region" description="Polar residues" evidence="1">
    <location>
        <begin position="1072"/>
        <end position="1081"/>
    </location>
</feature>
<feature type="compositionally biased region" description="Basic and acidic residues" evidence="1">
    <location>
        <begin position="774"/>
        <end position="791"/>
    </location>
</feature>
<feature type="compositionally biased region" description="Polar residues" evidence="1">
    <location>
        <begin position="753"/>
        <end position="762"/>
    </location>
</feature>
<evidence type="ECO:0000313" key="3">
    <source>
        <dbReference type="Proteomes" id="UP001454036"/>
    </source>
</evidence>
<feature type="compositionally biased region" description="Basic and acidic residues" evidence="1">
    <location>
        <begin position="274"/>
        <end position="285"/>
    </location>
</feature>
<feature type="region of interest" description="Disordered" evidence="1">
    <location>
        <begin position="588"/>
        <end position="883"/>
    </location>
</feature>
<feature type="compositionally biased region" description="Polar residues" evidence="1">
    <location>
        <begin position="264"/>
        <end position="273"/>
    </location>
</feature>
<feature type="compositionally biased region" description="Basic and acidic residues" evidence="1">
    <location>
        <begin position="517"/>
        <end position="526"/>
    </location>
</feature>
<dbReference type="Proteomes" id="UP001454036">
    <property type="component" value="Unassembled WGS sequence"/>
</dbReference>
<feature type="region of interest" description="Disordered" evidence="1">
    <location>
        <begin position="256"/>
        <end position="292"/>
    </location>
</feature>
<reference evidence="2 3" key="1">
    <citation type="submission" date="2024-01" db="EMBL/GenBank/DDBJ databases">
        <title>The complete chloroplast genome sequence of Lithospermum erythrorhizon: insights into the phylogenetic relationship among Boraginaceae species and the maternal lineages of purple gromwells.</title>
        <authorList>
            <person name="Okada T."/>
            <person name="Watanabe K."/>
        </authorList>
    </citation>
    <scope>NUCLEOTIDE SEQUENCE [LARGE SCALE GENOMIC DNA]</scope>
</reference>
<feature type="compositionally biased region" description="Polar residues" evidence="1">
    <location>
        <begin position="156"/>
        <end position="173"/>
    </location>
</feature>
<feature type="region of interest" description="Disordered" evidence="1">
    <location>
        <begin position="1069"/>
        <end position="1088"/>
    </location>
</feature>
<comment type="caution">
    <text evidence="2">The sequence shown here is derived from an EMBL/GenBank/DDBJ whole genome shotgun (WGS) entry which is preliminary data.</text>
</comment>
<name>A0AAV3R1E3_LITER</name>
<keyword evidence="3" id="KW-1185">Reference proteome</keyword>
<feature type="region of interest" description="Disordered" evidence="1">
    <location>
        <begin position="156"/>
        <end position="176"/>
    </location>
</feature>
<feature type="compositionally biased region" description="Basic and acidic residues" evidence="1">
    <location>
        <begin position="1277"/>
        <end position="1293"/>
    </location>
</feature>
<proteinExistence type="predicted"/>
<feature type="region of interest" description="Disordered" evidence="1">
    <location>
        <begin position="512"/>
        <end position="550"/>
    </location>
</feature>
<feature type="compositionally biased region" description="Basic and acidic residues" evidence="1">
    <location>
        <begin position="1256"/>
        <end position="1265"/>
    </location>
</feature>
<feature type="region of interest" description="Disordered" evidence="1">
    <location>
        <begin position="1122"/>
        <end position="1407"/>
    </location>
</feature>
<feature type="compositionally biased region" description="Basic residues" evidence="1">
    <location>
        <begin position="718"/>
        <end position="727"/>
    </location>
</feature>
<organism evidence="2 3">
    <name type="scientific">Lithospermum erythrorhizon</name>
    <name type="common">Purple gromwell</name>
    <name type="synonym">Lithospermum officinale var. erythrorhizon</name>
    <dbReference type="NCBI Taxonomy" id="34254"/>
    <lineage>
        <taxon>Eukaryota</taxon>
        <taxon>Viridiplantae</taxon>
        <taxon>Streptophyta</taxon>
        <taxon>Embryophyta</taxon>
        <taxon>Tracheophyta</taxon>
        <taxon>Spermatophyta</taxon>
        <taxon>Magnoliopsida</taxon>
        <taxon>eudicotyledons</taxon>
        <taxon>Gunneridae</taxon>
        <taxon>Pentapetalae</taxon>
        <taxon>asterids</taxon>
        <taxon>lamiids</taxon>
        <taxon>Boraginales</taxon>
        <taxon>Boraginaceae</taxon>
        <taxon>Boraginoideae</taxon>
        <taxon>Lithospermeae</taxon>
        <taxon>Lithospermum</taxon>
    </lineage>
</organism>
<feature type="compositionally biased region" description="Basic and acidic residues" evidence="1">
    <location>
        <begin position="658"/>
        <end position="674"/>
    </location>
</feature>
<feature type="region of interest" description="Disordered" evidence="1">
    <location>
        <begin position="379"/>
        <end position="415"/>
    </location>
</feature>